<accession>A0A6N0NTP1</accession>
<proteinExistence type="predicted"/>
<dbReference type="GeneID" id="55641576"/>
<keyword evidence="1" id="KW-0812">Transmembrane</keyword>
<gene>
    <name evidence="2" type="ORF">GWK48_06460</name>
</gene>
<dbReference type="Proteomes" id="UP000509301">
    <property type="component" value="Chromosome"/>
</dbReference>
<dbReference type="EMBL" id="CP049074">
    <property type="protein sequence ID" value="QKR00062.1"/>
    <property type="molecule type" value="Genomic_DNA"/>
</dbReference>
<feature type="transmembrane region" description="Helical" evidence="1">
    <location>
        <begin position="6"/>
        <end position="25"/>
    </location>
</feature>
<dbReference type="AlphaFoldDB" id="A0A6N0NTP1"/>
<keyword evidence="1" id="KW-0472">Membrane</keyword>
<dbReference type="RefSeq" id="WP_174630678.1">
    <property type="nucleotide sequence ID" value="NZ_CP049074.1"/>
</dbReference>
<protein>
    <submittedName>
        <fullName evidence="2">Uncharacterized protein</fullName>
    </submittedName>
</protein>
<sequence length="134" mass="14785">MDSVKLAAVFISIAFLVAFVVMLNVKTLLLTSVNQINQLRESLGKVKISSVSSSPKNITLSIYNPFNVSIYIYNVSGPYVTLDQPVKVSPNTTEDFVILITNPGSFYNLANARQENITLYMGLGNFNFTQVVNI</sequence>
<dbReference type="OrthoDB" id="34517at2157"/>
<keyword evidence="3" id="KW-1185">Reference proteome</keyword>
<name>A0A6N0NTP1_9CREN</name>
<evidence type="ECO:0000313" key="2">
    <source>
        <dbReference type="EMBL" id="QKR00062.1"/>
    </source>
</evidence>
<evidence type="ECO:0000256" key="1">
    <source>
        <dbReference type="SAM" id="Phobius"/>
    </source>
</evidence>
<dbReference type="KEGG" id="mten:GWK48_06460"/>
<evidence type="ECO:0000313" key="3">
    <source>
        <dbReference type="Proteomes" id="UP000509301"/>
    </source>
</evidence>
<organism evidence="2 3">
    <name type="scientific">Metallosphaera tengchongensis</name>
    <dbReference type="NCBI Taxonomy" id="1532350"/>
    <lineage>
        <taxon>Archaea</taxon>
        <taxon>Thermoproteota</taxon>
        <taxon>Thermoprotei</taxon>
        <taxon>Sulfolobales</taxon>
        <taxon>Sulfolobaceae</taxon>
        <taxon>Metallosphaera</taxon>
    </lineage>
</organism>
<reference evidence="2 3" key="1">
    <citation type="submission" date="2020-02" db="EMBL/GenBank/DDBJ databases">
        <title>Comparative genome analysis reveals the metabolism and evolution of the thermophilic archaeal genus Metallosphaera.</title>
        <authorList>
            <person name="Jiang C."/>
        </authorList>
    </citation>
    <scope>NUCLEOTIDE SEQUENCE [LARGE SCALE GENOMIC DNA]</scope>
    <source>
        <strain evidence="2 3">Ric-A</strain>
    </source>
</reference>
<keyword evidence="1" id="KW-1133">Transmembrane helix</keyword>